<sequence length="196" mass="21482">MAGVAFVALPISAAWQHQQARRGFEVVHFHTHDSGYVIRGCTTAVEDAQAWTVDYEIELDAAWNTRHARITGRSAGRSPTTTLEGDGAGHWLVDGEAAPHLDGCLDVDLESSAMTNTLPVHRMRLAVGEQASAPAVYVRALTLDTDRLEQTYRRADNQGSHEVYDYSAPVFDFGCHLVYDESGLLLTYPGIAVRVL</sequence>
<gene>
    <name evidence="1" type="ORF">GV789_20095</name>
</gene>
<dbReference type="SUPFAM" id="SSF159275">
    <property type="entry name" value="PA1994-like"/>
    <property type="match status" value="1"/>
</dbReference>
<organism evidence="1 2">
    <name type="scientific">Nocardia cyriacigeorgica</name>
    <dbReference type="NCBI Taxonomy" id="135487"/>
    <lineage>
        <taxon>Bacteria</taxon>
        <taxon>Bacillati</taxon>
        <taxon>Actinomycetota</taxon>
        <taxon>Actinomycetes</taxon>
        <taxon>Mycobacteriales</taxon>
        <taxon>Nocardiaceae</taxon>
        <taxon>Nocardia</taxon>
    </lineage>
</organism>
<dbReference type="EMBL" id="JAAGUZ010000058">
    <property type="protein sequence ID" value="NEW46733.1"/>
    <property type="molecule type" value="Genomic_DNA"/>
</dbReference>
<reference evidence="1 2" key="1">
    <citation type="submission" date="2020-01" db="EMBL/GenBank/DDBJ databases">
        <title>Genetics and antimicrobial susceptibilities of Nocardia species isolated from the soil; a comparison with species isolated from humans.</title>
        <authorList>
            <person name="Carrasco G."/>
            <person name="Monzon S."/>
            <person name="Sansegundo M."/>
            <person name="Garcia E."/>
            <person name="Garrido N."/>
            <person name="Medina M.J."/>
            <person name="Villalon P."/>
            <person name="Ramirez-Arocha A.C."/>
            <person name="Jimenez P."/>
            <person name="Cuesta I."/>
            <person name="Valdezate S."/>
        </authorList>
    </citation>
    <scope>NUCLEOTIDE SEQUENCE [LARGE SCALE GENOMIC DNA]</scope>
    <source>
        <strain evidence="1 2">CNM20110639</strain>
    </source>
</reference>
<evidence type="ECO:0000313" key="2">
    <source>
        <dbReference type="Proteomes" id="UP000468928"/>
    </source>
</evidence>
<comment type="caution">
    <text evidence="1">The sequence shown here is derived from an EMBL/GenBank/DDBJ whole genome shotgun (WGS) entry which is preliminary data.</text>
</comment>
<dbReference type="AlphaFoldDB" id="A0A6P1DDP7"/>
<dbReference type="RefSeq" id="WP_163829825.1">
    <property type="nucleotide sequence ID" value="NZ_JAAGUZ010000058.1"/>
</dbReference>
<name>A0A6P1DDP7_9NOCA</name>
<protein>
    <submittedName>
        <fullName evidence="1">Putative glycolipid-binding domain-containing protein</fullName>
    </submittedName>
</protein>
<dbReference type="Pfam" id="PF06475">
    <property type="entry name" value="Glycolipid_bind"/>
    <property type="match status" value="1"/>
</dbReference>
<proteinExistence type="predicted"/>
<accession>A0A6P1DDP7</accession>
<evidence type="ECO:0000313" key="1">
    <source>
        <dbReference type="EMBL" id="NEW46733.1"/>
    </source>
</evidence>
<dbReference type="InterPro" id="IPR009467">
    <property type="entry name" value="Glycolipid-bd_prot_put"/>
</dbReference>
<dbReference type="Proteomes" id="UP000468928">
    <property type="component" value="Unassembled WGS sequence"/>
</dbReference>